<evidence type="ECO:0000313" key="3">
    <source>
        <dbReference type="Proteomes" id="UP001283361"/>
    </source>
</evidence>
<protein>
    <submittedName>
        <fullName evidence="2">Uncharacterized protein</fullName>
    </submittedName>
</protein>
<evidence type="ECO:0000313" key="2">
    <source>
        <dbReference type="EMBL" id="KAK3769375.1"/>
    </source>
</evidence>
<reference evidence="2" key="1">
    <citation type="journal article" date="2023" name="G3 (Bethesda)">
        <title>A reference genome for the long-term kleptoplast-retaining sea slug Elysia crispata morphotype clarki.</title>
        <authorList>
            <person name="Eastman K.E."/>
            <person name="Pendleton A.L."/>
            <person name="Shaikh M.A."/>
            <person name="Suttiyut T."/>
            <person name="Ogas R."/>
            <person name="Tomko P."/>
            <person name="Gavelis G."/>
            <person name="Widhalm J.R."/>
            <person name="Wisecaver J.H."/>
        </authorList>
    </citation>
    <scope>NUCLEOTIDE SEQUENCE</scope>
    <source>
        <strain evidence="2">ECLA1</strain>
    </source>
</reference>
<dbReference type="AlphaFoldDB" id="A0AAE0ZHM5"/>
<dbReference type="EMBL" id="JAWDGP010003936">
    <property type="protein sequence ID" value="KAK3769375.1"/>
    <property type="molecule type" value="Genomic_DNA"/>
</dbReference>
<keyword evidence="3" id="KW-1185">Reference proteome</keyword>
<proteinExistence type="predicted"/>
<evidence type="ECO:0000256" key="1">
    <source>
        <dbReference type="SAM" id="MobiDB-lite"/>
    </source>
</evidence>
<comment type="caution">
    <text evidence="2">The sequence shown here is derived from an EMBL/GenBank/DDBJ whole genome shotgun (WGS) entry which is preliminary data.</text>
</comment>
<feature type="region of interest" description="Disordered" evidence="1">
    <location>
        <begin position="13"/>
        <end position="35"/>
    </location>
</feature>
<dbReference type="Proteomes" id="UP001283361">
    <property type="component" value="Unassembled WGS sequence"/>
</dbReference>
<organism evidence="2 3">
    <name type="scientific">Elysia crispata</name>
    <name type="common">lettuce slug</name>
    <dbReference type="NCBI Taxonomy" id="231223"/>
    <lineage>
        <taxon>Eukaryota</taxon>
        <taxon>Metazoa</taxon>
        <taxon>Spiralia</taxon>
        <taxon>Lophotrochozoa</taxon>
        <taxon>Mollusca</taxon>
        <taxon>Gastropoda</taxon>
        <taxon>Heterobranchia</taxon>
        <taxon>Euthyneura</taxon>
        <taxon>Panpulmonata</taxon>
        <taxon>Sacoglossa</taxon>
        <taxon>Placobranchoidea</taxon>
        <taxon>Plakobranchidae</taxon>
        <taxon>Elysia</taxon>
    </lineage>
</organism>
<sequence length="122" mass="14184">MACIQPIFTSCKRSSKRQREQTPQPLRPPLAEKQDETLPANLLDPGCTKDGCNGKYKIRYDDSCHYCHGGKYPYIKRNGIWSWKRRPECLCLAYEEWCKILDFCGVCASITVLKRKEKHDNL</sequence>
<gene>
    <name evidence="2" type="ORF">RRG08_052145</name>
</gene>
<accession>A0AAE0ZHM5</accession>
<name>A0AAE0ZHM5_9GAST</name>